<gene>
    <name evidence="11" type="ORF">P6N53_01895</name>
</gene>
<evidence type="ECO:0000256" key="1">
    <source>
        <dbReference type="ARBA" id="ARBA00008987"/>
    </source>
</evidence>
<reference evidence="11" key="2">
    <citation type="submission" date="2023-03" db="EMBL/GenBank/DDBJ databases">
        <authorList>
            <person name="Zhang Z."/>
        </authorList>
    </citation>
    <scope>NUCLEOTIDE SEQUENCE</scope>
    <source>
        <strain evidence="11">DSA</strain>
    </source>
</reference>
<dbReference type="Proteomes" id="UP001172911">
    <property type="component" value="Unassembled WGS sequence"/>
</dbReference>
<comment type="similarity">
    <text evidence="1 7">Belongs to the thioredoxin family.</text>
</comment>
<dbReference type="PROSITE" id="PS51352">
    <property type="entry name" value="THIOREDOXIN_2"/>
    <property type="match status" value="1"/>
</dbReference>
<dbReference type="RefSeq" id="WP_304540709.1">
    <property type="nucleotide sequence ID" value="NZ_JARPTC010000002.1"/>
</dbReference>
<keyword evidence="6 9" id="KW-0676">Redox-active center</keyword>
<feature type="site" description="Contributes to redox potential value" evidence="8">
    <location>
        <position position="32"/>
    </location>
</feature>
<evidence type="ECO:0000259" key="10">
    <source>
        <dbReference type="PROSITE" id="PS51352"/>
    </source>
</evidence>
<dbReference type="CDD" id="cd02947">
    <property type="entry name" value="TRX_family"/>
    <property type="match status" value="1"/>
</dbReference>
<keyword evidence="12" id="KW-1185">Reference proteome</keyword>
<organism evidence="11 12">
    <name type="scientific">Desulforamulus aquiferis</name>
    <dbReference type="NCBI Taxonomy" id="1397668"/>
    <lineage>
        <taxon>Bacteria</taxon>
        <taxon>Bacillati</taxon>
        <taxon>Bacillota</taxon>
        <taxon>Clostridia</taxon>
        <taxon>Eubacteriales</taxon>
        <taxon>Peptococcaceae</taxon>
        <taxon>Desulforamulus</taxon>
    </lineage>
</organism>
<keyword evidence="5 9" id="KW-1015">Disulfide bond</keyword>
<dbReference type="AlphaFoldDB" id="A0AAW7Z9N1"/>
<name>A0AAW7Z9N1_9FIRM</name>
<reference evidence="11" key="1">
    <citation type="journal article" date="2023" name="J. Hazard. Mater.">
        <title>Anaerobic biodegradation of pyrene and benzo[a]pyrene by a new sulfate-reducing Desulforamulus aquiferis strain DSA.</title>
        <authorList>
            <person name="Zhang Z."/>
            <person name="Sun J."/>
            <person name="Gong X."/>
            <person name="Wang C."/>
            <person name="Wang H."/>
        </authorList>
    </citation>
    <scope>NUCLEOTIDE SEQUENCE</scope>
    <source>
        <strain evidence="11">DSA</strain>
    </source>
</reference>
<protein>
    <recommendedName>
        <fullName evidence="2 7">Thioredoxin</fullName>
    </recommendedName>
</protein>
<feature type="site" description="Contributes to redox potential value" evidence="8">
    <location>
        <position position="33"/>
    </location>
</feature>
<keyword evidence="4" id="KW-0249">Electron transport</keyword>
<evidence type="ECO:0000313" key="12">
    <source>
        <dbReference type="Proteomes" id="UP001172911"/>
    </source>
</evidence>
<dbReference type="InterPro" id="IPR005746">
    <property type="entry name" value="Thioredoxin"/>
</dbReference>
<dbReference type="GO" id="GO:0015035">
    <property type="term" value="F:protein-disulfide reductase activity"/>
    <property type="evidence" value="ECO:0007669"/>
    <property type="project" value="InterPro"/>
</dbReference>
<keyword evidence="3" id="KW-0813">Transport</keyword>
<feature type="site" description="Deprotonates C-terminal active site Cys" evidence="8">
    <location>
        <position position="25"/>
    </location>
</feature>
<evidence type="ECO:0000256" key="2">
    <source>
        <dbReference type="ARBA" id="ARBA00020570"/>
    </source>
</evidence>
<dbReference type="PROSITE" id="PS00194">
    <property type="entry name" value="THIOREDOXIN_1"/>
    <property type="match status" value="1"/>
</dbReference>
<proteinExistence type="inferred from homology"/>
<accession>A0AAW7Z9N1</accession>
<dbReference type="GO" id="GO:0005737">
    <property type="term" value="C:cytoplasm"/>
    <property type="evidence" value="ECO:0007669"/>
    <property type="project" value="TreeGrafter"/>
</dbReference>
<dbReference type="InterPro" id="IPR036249">
    <property type="entry name" value="Thioredoxin-like_sf"/>
</dbReference>
<dbReference type="SUPFAM" id="SSF52833">
    <property type="entry name" value="Thioredoxin-like"/>
    <property type="match status" value="1"/>
</dbReference>
<feature type="active site" description="Nucleophile" evidence="8">
    <location>
        <position position="31"/>
    </location>
</feature>
<dbReference type="Gene3D" id="3.40.30.10">
    <property type="entry name" value="Glutaredoxin"/>
    <property type="match status" value="1"/>
</dbReference>
<evidence type="ECO:0000256" key="8">
    <source>
        <dbReference type="PIRSR" id="PIRSR000077-1"/>
    </source>
</evidence>
<evidence type="ECO:0000313" key="11">
    <source>
        <dbReference type="EMBL" id="MDO7785979.1"/>
    </source>
</evidence>
<evidence type="ECO:0000256" key="3">
    <source>
        <dbReference type="ARBA" id="ARBA00022448"/>
    </source>
</evidence>
<dbReference type="PANTHER" id="PTHR45663:SF11">
    <property type="entry name" value="GEO12009P1"/>
    <property type="match status" value="1"/>
</dbReference>
<comment type="caution">
    <text evidence="11">The sequence shown here is derived from an EMBL/GenBank/DDBJ whole genome shotgun (WGS) entry which is preliminary data.</text>
</comment>
<dbReference type="InterPro" id="IPR017937">
    <property type="entry name" value="Thioredoxin_CS"/>
</dbReference>
<feature type="domain" description="Thioredoxin" evidence="10">
    <location>
        <begin position="1"/>
        <end position="103"/>
    </location>
</feature>
<evidence type="ECO:0000256" key="9">
    <source>
        <dbReference type="PIRSR" id="PIRSR000077-4"/>
    </source>
</evidence>
<dbReference type="Pfam" id="PF00085">
    <property type="entry name" value="Thioredoxin"/>
    <property type="match status" value="1"/>
</dbReference>
<dbReference type="EMBL" id="JARPTC010000002">
    <property type="protein sequence ID" value="MDO7785979.1"/>
    <property type="molecule type" value="Genomic_DNA"/>
</dbReference>
<dbReference type="PANTHER" id="PTHR45663">
    <property type="entry name" value="GEO12009P1"/>
    <property type="match status" value="1"/>
</dbReference>
<evidence type="ECO:0000256" key="7">
    <source>
        <dbReference type="PIRNR" id="PIRNR000077"/>
    </source>
</evidence>
<dbReference type="PIRSF" id="PIRSF000077">
    <property type="entry name" value="Thioredoxin"/>
    <property type="match status" value="1"/>
</dbReference>
<feature type="disulfide bond" description="Redox-active" evidence="9">
    <location>
        <begin position="31"/>
        <end position="34"/>
    </location>
</feature>
<evidence type="ECO:0000256" key="4">
    <source>
        <dbReference type="ARBA" id="ARBA00022982"/>
    </source>
</evidence>
<evidence type="ECO:0000256" key="6">
    <source>
        <dbReference type="ARBA" id="ARBA00023284"/>
    </source>
</evidence>
<feature type="active site" description="Nucleophile" evidence="8">
    <location>
        <position position="34"/>
    </location>
</feature>
<dbReference type="InterPro" id="IPR013766">
    <property type="entry name" value="Thioredoxin_domain"/>
</dbReference>
<sequence length="103" mass="11540">MAVTVREINGAELEEIIEKGKVLVDFYSKTCGPCKMLSFVLKDVAKGIDATEIVMLDYDVNKEAVEKYGVGGYPTMIYFEDGQEVERMKGLQQKPAILRMIKA</sequence>
<evidence type="ECO:0000256" key="5">
    <source>
        <dbReference type="ARBA" id="ARBA00023157"/>
    </source>
</evidence>